<dbReference type="InterPro" id="IPR005335">
    <property type="entry name" value="Terminase_ssu"/>
</dbReference>
<feature type="region of interest" description="Disordered" evidence="1">
    <location>
        <begin position="114"/>
        <end position="134"/>
    </location>
</feature>
<evidence type="ECO:0000256" key="1">
    <source>
        <dbReference type="SAM" id="MobiDB-lite"/>
    </source>
</evidence>
<keyword evidence="3" id="KW-1185">Reference proteome</keyword>
<gene>
    <name evidence="2" type="ORF">GCM10009105_31570</name>
</gene>
<dbReference type="Pfam" id="PF03592">
    <property type="entry name" value="Terminase_2"/>
    <property type="match status" value="1"/>
</dbReference>
<organism evidence="2 3">
    <name type="scientific">Dokdonella soli</name>
    <dbReference type="NCBI Taxonomy" id="529810"/>
    <lineage>
        <taxon>Bacteria</taxon>
        <taxon>Pseudomonadati</taxon>
        <taxon>Pseudomonadota</taxon>
        <taxon>Gammaproteobacteria</taxon>
        <taxon>Lysobacterales</taxon>
        <taxon>Rhodanobacteraceae</taxon>
        <taxon>Dokdonella</taxon>
    </lineage>
</organism>
<dbReference type="Gene3D" id="1.10.10.1400">
    <property type="entry name" value="Terminase, small subunit, N-terminal DNA-binding domain, HTH motif"/>
    <property type="match status" value="1"/>
</dbReference>
<evidence type="ECO:0000313" key="3">
    <source>
        <dbReference type="Proteomes" id="UP001501523"/>
    </source>
</evidence>
<dbReference type="Proteomes" id="UP001501523">
    <property type="component" value="Unassembled WGS sequence"/>
</dbReference>
<evidence type="ECO:0008006" key="4">
    <source>
        <dbReference type="Google" id="ProtNLM"/>
    </source>
</evidence>
<proteinExistence type="predicted"/>
<dbReference type="EMBL" id="BAAAEU010000024">
    <property type="protein sequence ID" value="GAA0721346.1"/>
    <property type="molecule type" value="Genomic_DNA"/>
</dbReference>
<accession>A0ABN1IU50</accession>
<sequence length="134" mass="13976">MNGGAAAIRAGYAEKSAAQHASRALADPRVKTRIDSLLAKQAERIELNADWIVSRLMKEAEGDGKDTTQAGRVRALELLGKRVPNFFPPQKLALTDPSGTRPLGCIVVPAKEAASYGDGPTDSGGGVETHAAPG</sequence>
<comment type="caution">
    <text evidence="2">The sequence shown here is derived from an EMBL/GenBank/DDBJ whole genome shotgun (WGS) entry which is preliminary data.</text>
</comment>
<dbReference type="InterPro" id="IPR038713">
    <property type="entry name" value="Terminase_Gp1_N_sf"/>
</dbReference>
<reference evidence="2 3" key="1">
    <citation type="journal article" date="2019" name="Int. J. Syst. Evol. Microbiol.">
        <title>The Global Catalogue of Microorganisms (GCM) 10K type strain sequencing project: providing services to taxonomists for standard genome sequencing and annotation.</title>
        <authorList>
            <consortium name="The Broad Institute Genomics Platform"/>
            <consortium name="The Broad Institute Genome Sequencing Center for Infectious Disease"/>
            <person name="Wu L."/>
            <person name="Ma J."/>
        </authorList>
    </citation>
    <scope>NUCLEOTIDE SEQUENCE [LARGE SCALE GENOMIC DNA]</scope>
    <source>
        <strain evidence="2 3">JCM 15421</strain>
    </source>
</reference>
<name>A0ABN1IU50_9GAMM</name>
<evidence type="ECO:0000313" key="2">
    <source>
        <dbReference type="EMBL" id="GAA0721346.1"/>
    </source>
</evidence>
<protein>
    <recommendedName>
        <fullName evidence="4">Terminase small subunit</fullName>
    </recommendedName>
</protein>